<feature type="transmembrane region" description="Helical" evidence="1">
    <location>
        <begin position="138"/>
        <end position="156"/>
    </location>
</feature>
<feature type="transmembrane region" description="Helical" evidence="1">
    <location>
        <begin position="47"/>
        <end position="63"/>
    </location>
</feature>
<sequence length="181" mass="21247">MVKSVVDIAYDEFQEEEEEEMLDNQAQLDILNRLQEENSKQDKKSRIMIICIISMSLITYLFWIDLASSKLTRKLIISSLLIGGMNVITEYIELHHTIYSSRIKSFIKNFQYWNLYIFILSIFLSGLGGYLGDQKGDPYLILVNWFPFILNLSTLITHRMMKCTRIATIEFKSKLKERKSI</sequence>
<reference evidence="2" key="1">
    <citation type="submission" date="2013-11" db="EMBL/GenBank/DDBJ databases">
        <title>Genome sequence of the fusiform rust pathogen reveals effectors for host alternation and coevolution with pine.</title>
        <authorList>
            <consortium name="DOE Joint Genome Institute"/>
            <person name="Smith K."/>
            <person name="Pendleton A."/>
            <person name="Kubisiak T."/>
            <person name="Anderson C."/>
            <person name="Salamov A."/>
            <person name="Aerts A."/>
            <person name="Riley R."/>
            <person name="Clum A."/>
            <person name="Lindquist E."/>
            <person name="Ence D."/>
            <person name="Campbell M."/>
            <person name="Kronenberg Z."/>
            <person name="Feau N."/>
            <person name="Dhillon B."/>
            <person name="Hamelin R."/>
            <person name="Burleigh J."/>
            <person name="Smith J."/>
            <person name="Yandell M."/>
            <person name="Nelson C."/>
            <person name="Grigoriev I."/>
            <person name="Davis J."/>
        </authorList>
    </citation>
    <scope>NUCLEOTIDE SEQUENCE</scope>
    <source>
        <strain evidence="2">G11</strain>
    </source>
</reference>
<organism evidence="2 3">
    <name type="scientific">Cronartium quercuum f. sp. fusiforme G11</name>
    <dbReference type="NCBI Taxonomy" id="708437"/>
    <lineage>
        <taxon>Eukaryota</taxon>
        <taxon>Fungi</taxon>
        <taxon>Dikarya</taxon>
        <taxon>Basidiomycota</taxon>
        <taxon>Pucciniomycotina</taxon>
        <taxon>Pucciniomycetes</taxon>
        <taxon>Pucciniales</taxon>
        <taxon>Coleosporiaceae</taxon>
        <taxon>Cronartium</taxon>
    </lineage>
</organism>
<feature type="transmembrane region" description="Helical" evidence="1">
    <location>
        <begin position="75"/>
        <end position="92"/>
    </location>
</feature>
<keyword evidence="1" id="KW-0812">Transmembrane</keyword>
<protein>
    <submittedName>
        <fullName evidence="2">Uncharacterized protein</fullName>
    </submittedName>
</protein>
<keyword evidence="1" id="KW-0472">Membrane</keyword>
<dbReference type="EMBL" id="MU167219">
    <property type="protein sequence ID" value="KAG0150505.1"/>
    <property type="molecule type" value="Genomic_DNA"/>
</dbReference>
<gene>
    <name evidence="2" type="ORF">CROQUDRAFT_652427</name>
</gene>
<accession>A0A9P6TG89</accession>
<feature type="transmembrane region" description="Helical" evidence="1">
    <location>
        <begin position="113"/>
        <end position="132"/>
    </location>
</feature>
<keyword evidence="3" id="KW-1185">Reference proteome</keyword>
<dbReference type="AlphaFoldDB" id="A0A9P6TG89"/>
<dbReference type="Proteomes" id="UP000886653">
    <property type="component" value="Unassembled WGS sequence"/>
</dbReference>
<comment type="caution">
    <text evidence="2">The sequence shown here is derived from an EMBL/GenBank/DDBJ whole genome shotgun (WGS) entry which is preliminary data.</text>
</comment>
<keyword evidence="1" id="KW-1133">Transmembrane helix</keyword>
<proteinExistence type="predicted"/>
<evidence type="ECO:0000313" key="2">
    <source>
        <dbReference type="EMBL" id="KAG0150505.1"/>
    </source>
</evidence>
<name>A0A9P6TG89_9BASI</name>
<evidence type="ECO:0000313" key="3">
    <source>
        <dbReference type="Proteomes" id="UP000886653"/>
    </source>
</evidence>
<evidence type="ECO:0000256" key="1">
    <source>
        <dbReference type="SAM" id="Phobius"/>
    </source>
</evidence>